<organism evidence="1">
    <name type="scientific">Nitratifractor salsuginis</name>
    <dbReference type="NCBI Taxonomy" id="269261"/>
    <lineage>
        <taxon>Bacteria</taxon>
        <taxon>Pseudomonadati</taxon>
        <taxon>Campylobacterota</taxon>
        <taxon>Epsilonproteobacteria</taxon>
        <taxon>Campylobacterales</taxon>
        <taxon>Sulfurovaceae</taxon>
        <taxon>Nitratifractor</taxon>
    </lineage>
</organism>
<evidence type="ECO:0000313" key="1">
    <source>
        <dbReference type="EMBL" id="HFC03503.1"/>
    </source>
</evidence>
<protein>
    <submittedName>
        <fullName evidence="1">Sulfate adenylyltransferase</fullName>
    </submittedName>
</protein>
<dbReference type="Proteomes" id="UP000885722">
    <property type="component" value="Unassembled WGS sequence"/>
</dbReference>
<gene>
    <name evidence="1" type="ORF">ENJ74_01400</name>
</gene>
<dbReference type="InterPro" id="IPR015947">
    <property type="entry name" value="PUA-like_sf"/>
</dbReference>
<comment type="caution">
    <text evidence="1">The sequence shown here is derived from an EMBL/GenBank/DDBJ whole genome shotgun (WGS) entry which is preliminary data.</text>
</comment>
<feature type="non-terminal residue" evidence="1">
    <location>
        <position position="57"/>
    </location>
</feature>
<name>A0A7V2SIJ1_9BACT</name>
<keyword evidence="1" id="KW-0808">Transferase</keyword>
<dbReference type="SUPFAM" id="SSF88697">
    <property type="entry name" value="PUA domain-like"/>
    <property type="match status" value="1"/>
</dbReference>
<dbReference type="EMBL" id="DRNO01000096">
    <property type="protein sequence ID" value="HFC03503.1"/>
    <property type="molecule type" value="Genomic_DNA"/>
</dbReference>
<dbReference type="GO" id="GO:0016779">
    <property type="term" value="F:nucleotidyltransferase activity"/>
    <property type="evidence" value="ECO:0007669"/>
    <property type="project" value="UniProtKB-KW"/>
</dbReference>
<accession>A0A7V2SIJ1</accession>
<reference evidence="1" key="1">
    <citation type="journal article" date="2020" name="mSystems">
        <title>Genome- and Community-Level Interaction Insights into Carbon Utilization and Element Cycling Functions of Hydrothermarchaeota in Hydrothermal Sediment.</title>
        <authorList>
            <person name="Zhou Z."/>
            <person name="Liu Y."/>
            <person name="Xu W."/>
            <person name="Pan J."/>
            <person name="Luo Z.H."/>
            <person name="Li M."/>
        </authorList>
    </citation>
    <scope>NUCLEOTIDE SEQUENCE [LARGE SCALE GENOMIC DNA]</scope>
    <source>
        <strain evidence="1">HyVt-513</strain>
    </source>
</reference>
<keyword evidence="1" id="KW-0548">Nucleotidyltransferase</keyword>
<sequence>MTSSKRNKTLYIDTEALSTLALVQEGLLAPVTRLMGRQEAEEVDRTRQYRGLPFPFS</sequence>
<dbReference type="AlphaFoldDB" id="A0A7V2SIJ1"/>
<proteinExistence type="predicted"/>